<dbReference type="InterPro" id="IPR016032">
    <property type="entry name" value="Sig_transdc_resp-reg_C-effctor"/>
</dbReference>
<dbReference type="EMBL" id="FXWG01000002">
    <property type="protein sequence ID" value="SMQ69802.1"/>
    <property type="molecule type" value="Genomic_DNA"/>
</dbReference>
<gene>
    <name evidence="2" type="ORF">SAMN06297468_1985</name>
</gene>
<feature type="region of interest" description="Disordered" evidence="1">
    <location>
        <begin position="119"/>
        <end position="139"/>
    </location>
</feature>
<evidence type="ECO:0000313" key="2">
    <source>
        <dbReference type="EMBL" id="SMQ69802.1"/>
    </source>
</evidence>
<dbReference type="GO" id="GO:0006355">
    <property type="term" value="P:regulation of DNA-templated transcription"/>
    <property type="evidence" value="ECO:0007669"/>
    <property type="project" value="InterPro"/>
</dbReference>
<name>A0A1Y6FAK3_9SPHN</name>
<proteinExistence type="predicted"/>
<keyword evidence="3" id="KW-1185">Reference proteome</keyword>
<evidence type="ECO:0000256" key="1">
    <source>
        <dbReference type="SAM" id="MobiDB-lite"/>
    </source>
</evidence>
<sequence>MHKCPNCGERLEAFQPLVFGNIVLLDRGVLLFNRERLALPRCQHEIIEALVRAEGRALTTAHLAGCLGGEIYDQSIAVYVGRARSTLRSVDPDFDQIDCVRGFSSYKWIWKSPEAPSTTCRTGDRSAHPGINPMRETIQ</sequence>
<dbReference type="Proteomes" id="UP000194420">
    <property type="component" value="Unassembled WGS sequence"/>
</dbReference>
<dbReference type="RefSeq" id="WP_143256010.1">
    <property type="nucleotide sequence ID" value="NZ_FXWG01000002.1"/>
</dbReference>
<dbReference type="OrthoDB" id="7433154at2"/>
<protein>
    <submittedName>
        <fullName evidence="2">Transcriptional regulatory protein, C terminal</fullName>
    </submittedName>
</protein>
<evidence type="ECO:0000313" key="3">
    <source>
        <dbReference type="Proteomes" id="UP000194420"/>
    </source>
</evidence>
<accession>A0A1Y6FAK3</accession>
<reference evidence="3" key="1">
    <citation type="submission" date="2017-04" db="EMBL/GenBank/DDBJ databases">
        <authorList>
            <person name="Varghese N."/>
            <person name="Submissions S."/>
        </authorList>
    </citation>
    <scope>NUCLEOTIDE SEQUENCE [LARGE SCALE GENOMIC DNA]</scope>
</reference>
<dbReference type="InterPro" id="IPR036388">
    <property type="entry name" value="WH-like_DNA-bd_sf"/>
</dbReference>
<dbReference type="AlphaFoldDB" id="A0A1Y6FAK3"/>
<dbReference type="GO" id="GO:0003677">
    <property type="term" value="F:DNA binding"/>
    <property type="evidence" value="ECO:0007669"/>
    <property type="project" value="InterPro"/>
</dbReference>
<dbReference type="SUPFAM" id="SSF46894">
    <property type="entry name" value="C-terminal effector domain of the bipartite response regulators"/>
    <property type="match status" value="1"/>
</dbReference>
<dbReference type="Gene3D" id="1.10.10.10">
    <property type="entry name" value="Winged helix-like DNA-binding domain superfamily/Winged helix DNA-binding domain"/>
    <property type="match status" value="1"/>
</dbReference>
<organism evidence="2 3">
    <name type="scientific">Altererythrobacter xiamenensis</name>
    <dbReference type="NCBI Taxonomy" id="1316679"/>
    <lineage>
        <taxon>Bacteria</taxon>
        <taxon>Pseudomonadati</taxon>
        <taxon>Pseudomonadota</taxon>
        <taxon>Alphaproteobacteria</taxon>
        <taxon>Sphingomonadales</taxon>
        <taxon>Erythrobacteraceae</taxon>
        <taxon>Altererythrobacter</taxon>
    </lineage>
</organism>